<protein>
    <submittedName>
        <fullName evidence="1">Uncharacterized protein</fullName>
    </submittedName>
</protein>
<reference evidence="1 2" key="1">
    <citation type="submission" date="2020-04" db="EMBL/GenBank/DDBJ databases">
        <title>Rhizobium bacterial biofertilizers improve the content of phenolic compounds of Lactuca sativa L. under non-saline and saline-stress conditions.</title>
        <authorList>
            <person name="Ayuso-Calles M."/>
            <person name="Garcia-Estevez I."/>
            <person name="Jimenez-Gomez A."/>
            <person name="Flores-Felix J.D."/>
            <person name="Escribano-Bailon M."/>
            <person name="Rivas R."/>
        </authorList>
    </citation>
    <scope>NUCLEOTIDE SEQUENCE [LARGE SCALE GENOMIC DNA]</scope>
    <source>
        <strain evidence="1 2">GPTR02</strain>
    </source>
</reference>
<dbReference type="EMBL" id="JABEQY010000073">
    <property type="protein sequence ID" value="NNH68214.1"/>
    <property type="molecule type" value="Genomic_DNA"/>
</dbReference>
<name>A0A7Y2RC20_9HYPH</name>
<evidence type="ECO:0000313" key="2">
    <source>
        <dbReference type="Proteomes" id="UP000530654"/>
    </source>
</evidence>
<dbReference type="Proteomes" id="UP000530654">
    <property type="component" value="Unassembled WGS sequence"/>
</dbReference>
<dbReference type="RefSeq" id="WP_170283116.1">
    <property type="nucleotide sequence ID" value="NZ_JABEQY010000073.1"/>
</dbReference>
<dbReference type="AlphaFoldDB" id="A0A7Y2RC20"/>
<accession>A0A7Y2RC20</accession>
<organism evidence="1 2">
    <name type="scientific">Rhizobium laguerreae</name>
    <dbReference type="NCBI Taxonomy" id="1076926"/>
    <lineage>
        <taxon>Bacteria</taxon>
        <taxon>Pseudomonadati</taxon>
        <taxon>Pseudomonadota</taxon>
        <taxon>Alphaproteobacteria</taxon>
        <taxon>Hyphomicrobiales</taxon>
        <taxon>Rhizobiaceae</taxon>
        <taxon>Rhizobium/Agrobacterium group</taxon>
        <taxon>Rhizobium</taxon>
    </lineage>
</organism>
<evidence type="ECO:0000313" key="1">
    <source>
        <dbReference type="EMBL" id="NNH68214.1"/>
    </source>
</evidence>
<comment type="caution">
    <text evidence="1">The sequence shown here is derived from an EMBL/GenBank/DDBJ whole genome shotgun (WGS) entry which is preliminary data.</text>
</comment>
<proteinExistence type="predicted"/>
<gene>
    <name evidence="1" type="ORF">HLI17_34145</name>
</gene>
<sequence length="121" mass="12858">MPSKHVCIARVIEVQGELVLLIYSSIALEGGKFSRPAIGGINCAAAVFVIEGEDRQPIGLVLCGTSRVYLTPSCTNGTACEGGSLLLKYEITCIAKKEKIANMSFAHVFFVAFMCGARTAL</sequence>